<sequence>MSRDIYVDMRSLYSSPEESVDEYSYVSRHLCQSETSREAYIDVRRLYSSPGSSIDERHLCLETLLSMRNALSKSASSHHD</sequence>
<organism evidence="1 2">
    <name type="scientific">Caerostris extrusa</name>
    <name type="common">Bark spider</name>
    <name type="synonym">Caerostris bankana</name>
    <dbReference type="NCBI Taxonomy" id="172846"/>
    <lineage>
        <taxon>Eukaryota</taxon>
        <taxon>Metazoa</taxon>
        <taxon>Ecdysozoa</taxon>
        <taxon>Arthropoda</taxon>
        <taxon>Chelicerata</taxon>
        <taxon>Arachnida</taxon>
        <taxon>Araneae</taxon>
        <taxon>Araneomorphae</taxon>
        <taxon>Entelegynae</taxon>
        <taxon>Araneoidea</taxon>
        <taxon>Araneidae</taxon>
        <taxon>Caerostris</taxon>
    </lineage>
</organism>
<gene>
    <name evidence="1" type="ORF">CEXT_383261</name>
</gene>
<protein>
    <submittedName>
        <fullName evidence="1">Uncharacterized protein</fullName>
    </submittedName>
</protein>
<reference evidence="1 2" key="1">
    <citation type="submission" date="2021-06" db="EMBL/GenBank/DDBJ databases">
        <title>Caerostris extrusa draft genome.</title>
        <authorList>
            <person name="Kono N."/>
            <person name="Arakawa K."/>
        </authorList>
    </citation>
    <scope>NUCLEOTIDE SEQUENCE [LARGE SCALE GENOMIC DNA]</scope>
</reference>
<evidence type="ECO:0000313" key="2">
    <source>
        <dbReference type="Proteomes" id="UP001054945"/>
    </source>
</evidence>
<accession>A0AAV4NQ25</accession>
<comment type="caution">
    <text evidence="1">The sequence shown here is derived from an EMBL/GenBank/DDBJ whole genome shotgun (WGS) entry which is preliminary data.</text>
</comment>
<keyword evidence="2" id="KW-1185">Reference proteome</keyword>
<dbReference type="AlphaFoldDB" id="A0AAV4NQ25"/>
<name>A0AAV4NQ25_CAEEX</name>
<dbReference type="Proteomes" id="UP001054945">
    <property type="component" value="Unassembled WGS sequence"/>
</dbReference>
<dbReference type="EMBL" id="BPLR01003554">
    <property type="protein sequence ID" value="GIX85893.1"/>
    <property type="molecule type" value="Genomic_DNA"/>
</dbReference>
<proteinExistence type="predicted"/>
<evidence type="ECO:0000313" key="1">
    <source>
        <dbReference type="EMBL" id="GIX85893.1"/>
    </source>
</evidence>